<proteinExistence type="inferred from homology"/>
<evidence type="ECO:0000256" key="2">
    <source>
        <dbReference type="ARBA" id="ARBA00023186"/>
    </source>
</evidence>
<evidence type="ECO:0000256" key="3">
    <source>
        <dbReference type="ARBA" id="ARBA00023235"/>
    </source>
</evidence>
<dbReference type="EMBL" id="APJW01000001">
    <property type="protein sequence ID" value="EQM63111.1"/>
    <property type="molecule type" value="Genomic_DNA"/>
</dbReference>
<dbReference type="Proteomes" id="UP000016064">
    <property type="component" value="Unassembled WGS sequence"/>
</dbReference>
<reference evidence="6 7" key="1">
    <citation type="submission" date="2013-07" db="EMBL/GenBank/DDBJ databases">
        <title>Isolation of a new Chlamydia species from the feral Sacred Ibis (Threskiornis aethiopicus): Chlamydia ibidis.</title>
        <authorList>
            <person name="Vorimore F."/>
            <person name="Hsia R.-C."/>
            <person name="Huot-Creasy H."/>
            <person name="Bastian S."/>
            <person name="Deruyter L."/>
            <person name="Passet A."/>
            <person name="Sachse K."/>
            <person name="Bavoil P."/>
            <person name="Myers G."/>
            <person name="Laroucau K."/>
        </authorList>
    </citation>
    <scope>NUCLEOTIDE SEQUENCE [LARGE SCALE GENOMIC DNA]</scope>
    <source>
        <strain evidence="6 7">10-1398/6</strain>
    </source>
</reference>
<dbReference type="SUPFAM" id="SSF48592">
    <property type="entry name" value="GroEL equatorial domain-like"/>
    <property type="match status" value="1"/>
</dbReference>
<evidence type="ECO:0000313" key="7">
    <source>
        <dbReference type="Proteomes" id="UP000016064"/>
    </source>
</evidence>
<dbReference type="RefSeq" id="WP_020370694.1">
    <property type="nucleotide sequence ID" value="NZ_APJW01000001.1"/>
</dbReference>
<keyword evidence="2" id="KW-0143">Chaperone</keyword>
<organism evidence="6 7">
    <name type="scientific">Chlamydia ibidis 10-1398/6</name>
    <dbReference type="NCBI Taxonomy" id="1046581"/>
    <lineage>
        <taxon>Bacteria</taxon>
        <taxon>Pseudomonadati</taxon>
        <taxon>Chlamydiota</taxon>
        <taxon>Chlamydiia</taxon>
        <taxon>Chlamydiales</taxon>
        <taxon>Chlamydiaceae</taxon>
        <taxon>Chlamydia/Chlamydophila group</taxon>
        <taxon>Chlamydia</taxon>
    </lineage>
</organism>
<comment type="function">
    <text evidence="5">Together with its co-chaperonin GroES, plays an essential role in assisting protein folding. The GroEL-GroES system forms a nano-cage that allows encapsulation of the non-native substrate proteins and provides a physical environment optimized to promote and accelerate protein folding.</text>
</comment>
<evidence type="ECO:0000256" key="4">
    <source>
        <dbReference type="RuleBase" id="RU000418"/>
    </source>
</evidence>
<evidence type="ECO:0000256" key="1">
    <source>
        <dbReference type="ARBA" id="ARBA00006607"/>
    </source>
</evidence>
<dbReference type="InterPro" id="IPR027413">
    <property type="entry name" value="GROEL-like_equatorial_sf"/>
</dbReference>
<accession>A0ABN0N0V8</accession>
<comment type="similarity">
    <text evidence="1 4">Belongs to the chaperonin (HSP60) family.</text>
</comment>
<dbReference type="Gene3D" id="3.50.7.10">
    <property type="entry name" value="GroEL"/>
    <property type="match status" value="1"/>
</dbReference>
<dbReference type="Gene3D" id="1.10.560.10">
    <property type="entry name" value="GroEL-like equatorial domain"/>
    <property type="match status" value="1"/>
</dbReference>
<evidence type="ECO:0000313" key="6">
    <source>
        <dbReference type="EMBL" id="EQM63111.1"/>
    </source>
</evidence>
<keyword evidence="3" id="KW-0413">Isomerase</keyword>
<evidence type="ECO:0000256" key="5">
    <source>
        <dbReference type="RuleBase" id="RU000419"/>
    </source>
</evidence>
<dbReference type="InterPro" id="IPR002423">
    <property type="entry name" value="Cpn60/GroEL/TCP-1"/>
</dbReference>
<comment type="caution">
    <text evidence="6">The sequence shown here is derived from an EMBL/GenBank/DDBJ whole genome shotgun (WGS) entry which is preliminary data.</text>
</comment>
<name>A0ABN0N0V8_9CHLA</name>
<dbReference type="Gene3D" id="3.30.260.10">
    <property type="entry name" value="TCP-1-like chaperonin intermediate domain"/>
    <property type="match status" value="1"/>
</dbReference>
<sequence>MSKLFKNKLEGLQALQRGIHNLSKIICPTLGPQGCQAIIKNGSSIPYTTKNGAIIAQEFLLPEKTENVGAKLIKQVAQQTRTQVGDGATTTIILAEALFSQSLKGIELGIDPLDIRQGITLATGQLLQELENNKYILDSPEDIFRTAKVSTNYDAEITELVTKLLETAGPYGKISVMESAHHKYPLISTAHTEIDIGYASPYFVTDPEDMEVVYHNVYVLLCQQSLSSLNESFIHFLEKVAQEEKYPLIIIAEDFDPQILATLAVNKIRGGLPICALKTTQSANNINLEDISVLTGASIVGNISGDSFDNVSLGVLGFANKVLITRNSIIFSKGHGDREKIAKHILTLHQANQFSVQQTDNLLEQRLSYFLGNKTNIYLAKEENQQFKNKKLFLKEAIQATKIAISGGVVVGGGIALMRSALSLSIPKDLSPGIAYGYKVILETAKIPLKVILKNCGQYTDYNWNIIVEHSDKHFGYNAVNEQFETLMNAKVFDPLLVVQTTLRNAVSISNLLLMT</sequence>
<keyword evidence="7" id="KW-1185">Reference proteome</keyword>
<protein>
    <recommendedName>
        <fullName evidence="5">60 kDa chaperonin</fullName>
    </recommendedName>
</protein>
<dbReference type="PRINTS" id="PR00298">
    <property type="entry name" value="CHAPERONIN60"/>
</dbReference>
<dbReference type="Pfam" id="PF00118">
    <property type="entry name" value="Cpn60_TCP1"/>
    <property type="match status" value="1"/>
</dbReference>
<comment type="subunit">
    <text evidence="5">Forms a cylinder of 14 subunits composed of two heptameric rings stacked back-to-back. Interacts with the co-chaperonin GroES.</text>
</comment>
<dbReference type="InterPro" id="IPR027410">
    <property type="entry name" value="TCP-1-like_intermed_sf"/>
</dbReference>
<dbReference type="PANTHER" id="PTHR45633">
    <property type="entry name" value="60 KDA HEAT SHOCK PROTEIN, MITOCHONDRIAL"/>
    <property type="match status" value="1"/>
</dbReference>
<gene>
    <name evidence="6" type="ORF">H359_0039</name>
</gene>
<dbReference type="InterPro" id="IPR027409">
    <property type="entry name" value="GroEL-like_apical_dom_sf"/>
</dbReference>
<dbReference type="InterPro" id="IPR001844">
    <property type="entry name" value="Cpn60/GroEL"/>
</dbReference>
<dbReference type="NCBIfam" id="NF009487">
    <property type="entry name" value="PRK12849.1"/>
    <property type="match status" value="1"/>
</dbReference>
<dbReference type="SUPFAM" id="SSF52029">
    <property type="entry name" value="GroEL apical domain-like"/>
    <property type="match status" value="1"/>
</dbReference>